<accession>S7Q773</accession>
<dbReference type="Proteomes" id="UP000030669">
    <property type="component" value="Unassembled WGS sequence"/>
</dbReference>
<dbReference type="EMBL" id="KB469302">
    <property type="protein sequence ID" value="EPQ55372.1"/>
    <property type="molecule type" value="Genomic_DNA"/>
</dbReference>
<dbReference type="OrthoDB" id="2538281at2759"/>
<name>S7Q773_GLOTA</name>
<keyword evidence="2" id="KW-1185">Reference proteome</keyword>
<dbReference type="RefSeq" id="XP_007866503.1">
    <property type="nucleotide sequence ID" value="XM_007868312.1"/>
</dbReference>
<protein>
    <submittedName>
        <fullName evidence="1">Uncharacterized protein</fullName>
    </submittedName>
</protein>
<organism evidence="1 2">
    <name type="scientific">Gloeophyllum trabeum (strain ATCC 11539 / FP-39264 / Madison 617)</name>
    <name type="common">Brown rot fungus</name>
    <dbReference type="NCBI Taxonomy" id="670483"/>
    <lineage>
        <taxon>Eukaryota</taxon>
        <taxon>Fungi</taxon>
        <taxon>Dikarya</taxon>
        <taxon>Basidiomycota</taxon>
        <taxon>Agaricomycotina</taxon>
        <taxon>Agaricomycetes</taxon>
        <taxon>Gloeophyllales</taxon>
        <taxon>Gloeophyllaceae</taxon>
        <taxon>Gloeophyllum</taxon>
    </lineage>
</organism>
<dbReference type="GeneID" id="19301977"/>
<dbReference type="KEGG" id="gtr:GLOTRDRAFT_129646"/>
<dbReference type="eggNOG" id="ENOG502SQ1V">
    <property type="taxonomic scope" value="Eukaryota"/>
</dbReference>
<dbReference type="HOGENOM" id="CLU_103877_0_0_1"/>
<evidence type="ECO:0000313" key="2">
    <source>
        <dbReference type="Proteomes" id="UP000030669"/>
    </source>
</evidence>
<reference evidence="1 2" key="1">
    <citation type="journal article" date="2012" name="Science">
        <title>The Paleozoic origin of enzymatic lignin decomposition reconstructed from 31 fungal genomes.</title>
        <authorList>
            <person name="Floudas D."/>
            <person name="Binder M."/>
            <person name="Riley R."/>
            <person name="Barry K."/>
            <person name="Blanchette R.A."/>
            <person name="Henrissat B."/>
            <person name="Martinez A.T."/>
            <person name="Otillar R."/>
            <person name="Spatafora J.W."/>
            <person name="Yadav J.S."/>
            <person name="Aerts A."/>
            <person name="Benoit I."/>
            <person name="Boyd A."/>
            <person name="Carlson A."/>
            <person name="Copeland A."/>
            <person name="Coutinho P.M."/>
            <person name="de Vries R.P."/>
            <person name="Ferreira P."/>
            <person name="Findley K."/>
            <person name="Foster B."/>
            <person name="Gaskell J."/>
            <person name="Glotzer D."/>
            <person name="Gorecki P."/>
            <person name="Heitman J."/>
            <person name="Hesse C."/>
            <person name="Hori C."/>
            <person name="Igarashi K."/>
            <person name="Jurgens J.A."/>
            <person name="Kallen N."/>
            <person name="Kersten P."/>
            <person name="Kohler A."/>
            <person name="Kuees U."/>
            <person name="Kumar T.K.A."/>
            <person name="Kuo A."/>
            <person name="LaButti K."/>
            <person name="Larrondo L.F."/>
            <person name="Lindquist E."/>
            <person name="Ling A."/>
            <person name="Lombard V."/>
            <person name="Lucas S."/>
            <person name="Lundell T."/>
            <person name="Martin R."/>
            <person name="McLaughlin D.J."/>
            <person name="Morgenstern I."/>
            <person name="Morin E."/>
            <person name="Murat C."/>
            <person name="Nagy L.G."/>
            <person name="Nolan M."/>
            <person name="Ohm R.A."/>
            <person name="Patyshakuliyeva A."/>
            <person name="Rokas A."/>
            <person name="Ruiz-Duenas F.J."/>
            <person name="Sabat G."/>
            <person name="Salamov A."/>
            <person name="Samejima M."/>
            <person name="Schmutz J."/>
            <person name="Slot J.C."/>
            <person name="St John F."/>
            <person name="Stenlid J."/>
            <person name="Sun H."/>
            <person name="Sun S."/>
            <person name="Syed K."/>
            <person name="Tsang A."/>
            <person name="Wiebenga A."/>
            <person name="Young D."/>
            <person name="Pisabarro A."/>
            <person name="Eastwood D.C."/>
            <person name="Martin F."/>
            <person name="Cullen D."/>
            <person name="Grigoriev I.V."/>
            <person name="Hibbett D.S."/>
        </authorList>
    </citation>
    <scope>NUCLEOTIDE SEQUENCE [LARGE SCALE GENOMIC DNA]</scope>
    <source>
        <strain evidence="1 2">ATCC 11539</strain>
    </source>
</reference>
<dbReference type="AlphaFoldDB" id="S7Q773"/>
<dbReference type="OMA" id="YIHYRIT"/>
<evidence type="ECO:0000313" key="1">
    <source>
        <dbReference type="EMBL" id="EPQ55372.1"/>
    </source>
</evidence>
<proteinExistence type="predicted"/>
<gene>
    <name evidence="1" type="ORF">GLOTRDRAFT_129646</name>
</gene>
<sequence length="210" mass="22581">MHSPASRVLIAVERPVGVLKQGCSSTPGAHITNCYSLSLTSNATQQLDSGFPDSPRQRIEFLTKGSADGTSHTYKWRYYLSSQTGTTTRFFHLMQVFSRGDNAAIVTLDAVKGQFAVEDNFRNCSVTRCPSVAISQFTDRTTLHAMTVTFGPTGKLRYIVTDADTGANILSYTASGKMGSQSTSLKFGLYRATVSGMTAASANLGDFTSS</sequence>